<accession>A0AAN8MGQ4</accession>
<reference evidence="1 2" key="1">
    <citation type="submission" date="2019-10" db="EMBL/GenBank/DDBJ databases">
        <authorList>
            <person name="Palmer J.M."/>
        </authorList>
    </citation>
    <scope>NUCLEOTIDE SEQUENCE [LARGE SCALE GENOMIC DNA]</scope>
    <source>
        <strain evidence="1 2">TWF718</strain>
    </source>
</reference>
<dbReference type="EMBL" id="JAVHNR010000011">
    <property type="protein sequence ID" value="KAK6330611.1"/>
    <property type="molecule type" value="Genomic_DNA"/>
</dbReference>
<sequence length="334" mass="36800">MVDPAIYTVGWICAMETEYIAAQCFLNERHEKPGSLSAHDNNHYTLGNIAGHNVAIAVLPDGEYGISSATAIVKDMLHSFPNIRIGLLVGVGGGVPSARHDIRLGDIVVSSPGSGSGGVFQYDFGKTIQNQAFQTTGFLNQPPPILRTALAGLGARYRSDGHKIEDTINDILTTKERLRQDFQRPDPRTDRLYKSKVVHHQMDEDCSTCCGDDPTKLVPRRQRREGEDNPVVHRGVIASANQLMKDAVVRDRLAAEKDVLCFEMEAAGLMNQFPCLIIKGICYYSDSHKNKTWEGYAAMTAAAYARDLLSEIVPDRIKDEGRIVEIPGVLDFSK</sequence>
<name>A0AAN8MGQ4_9PEZI</name>
<evidence type="ECO:0000313" key="2">
    <source>
        <dbReference type="Proteomes" id="UP001313282"/>
    </source>
</evidence>
<proteinExistence type="predicted"/>
<dbReference type="SUPFAM" id="SSF53167">
    <property type="entry name" value="Purine and uridine phosphorylases"/>
    <property type="match status" value="1"/>
</dbReference>
<dbReference type="PANTHER" id="PTHR46082">
    <property type="entry name" value="ATP/GTP-BINDING PROTEIN-RELATED"/>
    <property type="match status" value="1"/>
</dbReference>
<evidence type="ECO:0000313" key="1">
    <source>
        <dbReference type="EMBL" id="KAK6330611.1"/>
    </source>
</evidence>
<protein>
    <recommendedName>
        <fullName evidence="3">Nucleoside phosphorylase domain-containing protein</fullName>
    </recommendedName>
</protein>
<dbReference type="GO" id="GO:0009116">
    <property type="term" value="P:nucleoside metabolic process"/>
    <property type="evidence" value="ECO:0007669"/>
    <property type="project" value="InterPro"/>
</dbReference>
<dbReference type="InterPro" id="IPR035994">
    <property type="entry name" value="Nucleoside_phosphorylase_sf"/>
</dbReference>
<dbReference type="Proteomes" id="UP001313282">
    <property type="component" value="Unassembled WGS sequence"/>
</dbReference>
<organism evidence="1 2">
    <name type="scientific">Orbilia javanica</name>
    <dbReference type="NCBI Taxonomy" id="47235"/>
    <lineage>
        <taxon>Eukaryota</taxon>
        <taxon>Fungi</taxon>
        <taxon>Dikarya</taxon>
        <taxon>Ascomycota</taxon>
        <taxon>Pezizomycotina</taxon>
        <taxon>Orbiliomycetes</taxon>
        <taxon>Orbiliales</taxon>
        <taxon>Orbiliaceae</taxon>
        <taxon>Orbilia</taxon>
    </lineage>
</organism>
<gene>
    <name evidence="1" type="ORF">TWF718_002808</name>
</gene>
<dbReference type="Gene3D" id="3.40.50.1580">
    <property type="entry name" value="Nucleoside phosphorylase domain"/>
    <property type="match status" value="1"/>
</dbReference>
<evidence type="ECO:0008006" key="3">
    <source>
        <dbReference type="Google" id="ProtNLM"/>
    </source>
</evidence>
<dbReference type="PANTHER" id="PTHR46082:SF11">
    <property type="entry name" value="AAA+ ATPASE DOMAIN-CONTAINING PROTEIN-RELATED"/>
    <property type="match status" value="1"/>
</dbReference>
<keyword evidence="2" id="KW-1185">Reference proteome</keyword>
<dbReference type="GO" id="GO:0003824">
    <property type="term" value="F:catalytic activity"/>
    <property type="evidence" value="ECO:0007669"/>
    <property type="project" value="InterPro"/>
</dbReference>
<comment type="caution">
    <text evidence="1">The sequence shown here is derived from an EMBL/GenBank/DDBJ whole genome shotgun (WGS) entry which is preliminary data.</text>
</comment>
<dbReference type="AlphaFoldDB" id="A0AAN8MGQ4"/>
<dbReference type="InterPro" id="IPR053137">
    <property type="entry name" value="NLR-like"/>
</dbReference>